<feature type="domain" description="EamA" evidence="3">
    <location>
        <begin position="67"/>
        <end position="150"/>
    </location>
</feature>
<evidence type="ECO:0000256" key="1">
    <source>
        <dbReference type="SAM" id="MobiDB-lite"/>
    </source>
</evidence>
<name>A0A381XDV3_9ZZZZ</name>
<feature type="non-terminal residue" evidence="4">
    <location>
        <position position="1"/>
    </location>
</feature>
<evidence type="ECO:0000259" key="3">
    <source>
        <dbReference type="Pfam" id="PF00892"/>
    </source>
</evidence>
<dbReference type="Pfam" id="PF00892">
    <property type="entry name" value="EamA"/>
    <property type="match status" value="1"/>
</dbReference>
<evidence type="ECO:0000256" key="2">
    <source>
        <dbReference type="SAM" id="Phobius"/>
    </source>
</evidence>
<feature type="transmembrane region" description="Helical" evidence="2">
    <location>
        <begin position="69"/>
        <end position="90"/>
    </location>
</feature>
<gene>
    <name evidence="4" type="ORF">METZ01_LOCUS115790</name>
</gene>
<dbReference type="EMBL" id="UINC01014827">
    <property type="protein sequence ID" value="SVA62936.1"/>
    <property type="molecule type" value="Genomic_DNA"/>
</dbReference>
<dbReference type="InterPro" id="IPR000620">
    <property type="entry name" value="EamA_dom"/>
</dbReference>
<accession>A0A381XDV3</accession>
<keyword evidence="2" id="KW-0812">Transmembrane</keyword>
<feature type="non-terminal residue" evidence="4">
    <location>
        <position position="150"/>
    </location>
</feature>
<evidence type="ECO:0000313" key="4">
    <source>
        <dbReference type="EMBL" id="SVA62936.1"/>
    </source>
</evidence>
<reference evidence="4" key="1">
    <citation type="submission" date="2018-05" db="EMBL/GenBank/DDBJ databases">
        <authorList>
            <person name="Lanie J.A."/>
            <person name="Ng W.-L."/>
            <person name="Kazmierczak K.M."/>
            <person name="Andrzejewski T.M."/>
            <person name="Davidsen T.M."/>
            <person name="Wayne K.J."/>
            <person name="Tettelin H."/>
            <person name="Glass J.I."/>
            <person name="Rusch D."/>
            <person name="Podicherti R."/>
            <person name="Tsui H.-C.T."/>
            <person name="Winkler M.E."/>
        </authorList>
    </citation>
    <scope>NUCLEOTIDE SEQUENCE</scope>
</reference>
<dbReference type="AlphaFoldDB" id="A0A381XDV3"/>
<feature type="compositionally biased region" description="Polar residues" evidence="1">
    <location>
        <begin position="1"/>
        <end position="15"/>
    </location>
</feature>
<feature type="transmembrane region" description="Helical" evidence="2">
    <location>
        <begin position="96"/>
        <end position="116"/>
    </location>
</feature>
<dbReference type="GO" id="GO:0016020">
    <property type="term" value="C:membrane"/>
    <property type="evidence" value="ECO:0007669"/>
    <property type="project" value="InterPro"/>
</dbReference>
<feature type="transmembrane region" description="Helical" evidence="2">
    <location>
        <begin position="128"/>
        <end position="148"/>
    </location>
</feature>
<feature type="region of interest" description="Disordered" evidence="1">
    <location>
        <begin position="1"/>
        <end position="21"/>
    </location>
</feature>
<keyword evidence="2" id="KW-0472">Membrane</keyword>
<keyword evidence="2" id="KW-1133">Transmembrane helix</keyword>
<proteinExistence type="predicted"/>
<organism evidence="4">
    <name type="scientific">marine metagenome</name>
    <dbReference type="NCBI Taxonomy" id="408172"/>
    <lineage>
        <taxon>unclassified sequences</taxon>
        <taxon>metagenomes</taxon>
        <taxon>ecological metagenomes</taxon>
    </lineage>
</organism>
<protein>
    <recommendedName>
        <fullName evidence="3">EamA domain-containing protein</fullName>
    </recommendedName>
</protein>
<sequence length="150" mass="16910">VASDQTELPTGNPTSCRRHVRDDPNQSIQYASSQLLIIENFCNLHNFHAKRYKNPMTDNTAAPGREFGYILMMTTWLCWGFSYPITAILLRDLDVWSSRFLVIATSAAILLAVGRLQGAKLTVHRSYWLDLIIAGLLNMAIFQVSMTFGI</sequence>